<protein>
    <submittedName>
        <fullName evidence="5">Tetratricopeptide repeat protein (Modular protein)</fullName>
    </submittedName>
</protein>
<feature type="region of interest" description="Disordered" evidence="4">
    <location>
        <begin position="538"/>
        <end position="588"/>
    </location>
</feature>
<accession>A0A2U3KVI2</accession>
<dbReference type="InterPro" id="IPR011990">
    <property type="entry name" value="TPR-like_helical_dom_sf"/>
</dbReference>
<feature type="region of interest" description="Disordered" evidence="4">
    <location>
        <begin position="799"/>
        <end position="818"/>
    </location>
</feature>
<feature type="region of interest" description="Disordered" evidence="4">
    <location>
        <begin position="736"/>
        <end position="773"/>
    </location>
</feature>
<proteinExistence type="predicted"/>
<dbReference type="InterPro" id="IPR019734">
    <property type="entry name" value="TPR_rpt"/>
</dbReference>
<feature type="repeat" description="TPR" evidence="3">
    <location>
        <begin position="342"/>
        <end position="375"/>
    </location>
</feature>
<feature type="compositionally biased region" description="Low complexity" evidence="4">
    <location>
        <begin position="900"/>
        <end position="915"/>
    </location>
</feature>
<gene>
    <name evidence="5" type="ORF">SBA1_50029</name>
</gene>
<dbReference type="Gene3D" id="1.25.40.10">
    <property type="entry name" value="Tetratricopeptide repeat domain"/>
    <property type="match status" value="5"/>
</dbReference>
<evidence type="ECO:0000256" key="4">
    <source>
        <dbReference type="SAM" id="MobiDB-lite"/>
    </source>
</evidence>
<dbReference type="InterPro" id="IPR051012">
    <property type="entry name" value="CellSynth/LPSAsmb/PSIAsmb"/>
</dbReference>
<dbReference type="OrthoDB" id="220004at2"/>
<feature type="compositionally biased region" description="Pro residues" evidence="4">
    <location>
        <begin position="803"/>
        <end position="813"/>
    </location>
</feature>
<dbReference type="EMBL" id="OMOD01000144">
    <property type="protein sequence ID" value="SPF43577.1"/>
    <property type="molecule type" value="Genomic_DNA"/>
</dbReference>
<dbReference type="PROSITE" id="PS50005">
    <property type="entry name" value="TPR"/>
    <property type="match status" value="2"/>
</dbReference>
<feature type="compositionally biased region" description="Acidic residues" evidence="4">
    <location>
        <begin position="555"/>
        <end position="588"/>
    </location>
</feature>
<dbReference type="SMART" id="SM00028">
    <property type="entry name" value="TPR"/>
    <property type="match status" value="8"/>
</dbReference>
<dbReference type="PANTHER" id="PTHR45586:SF1">
    <property type="entry name" value="LIPOPOLYSACCHARIDE ASSEMBLY PROTEIN B"/>
    <property type="match status" value="1"/>
</dbReference>
<feature type="compositionally biased region" description="Low complexity" evidence="4">
    <location>
        <begin position="539"/>
        <end position="549"/>
    </location>
</feature>
<feature type="region of interest" description="Disordered" evidence="4">
    <location>
        <begin position="900"/>
        <end position="934"/>
    </location>
</feature>
<evidence type="ECO:0000313" key="6">
    <source>
        <dbReference type="Proteomes" id="UP000238701"/>
    </source>
</evidence>
<keyword evidence="1" id="KW-0677">Repeat</keyword>
<evidence type="ECO:0000256" key="1">
    <source>
        <dbReference type="ARBA" id="ARBA00022737"/>
    </source>
</evidence>
<organism evidence="5 6">
    <name type="scientific">Candidatus Sulfotelmatobacter kueseliae</name>
    <dbReference type="NCBI Taxonomy" id="2042962"/>
    <lineage>
        <taxon>Bacteria</taxon>
        <taxon>Pseudomonadati</taxon>
        <taxon>Acidobacteriota</taxon>
        <taxon>Terriglobia</taxon>
        <taxon>Terriglobales</taxon>
        <taxon>Candidatus Korobacteraceae</taxon>
        <taxon>Candidatus Sulfotelmatobacter</taxon>
    </lineage>
</organism>
<reference evidence="6" key="1">
    <citation type="submission" date="2018-02" db="EMBL/GenBank/DDBJ databases">
        <authorList>
            <person name="Hausmann B."/>
        </authorList>
    </citation>
    <scope>NUCLEOTIDE SEQUENCE [LARGE SCALE GENOMIC DNA]</scope>
    <source>
        <strain evidence="6">Peat soil MAG SbA1</strain>
    </source>
</reference>
<dbReference type="SUPFAM" id="SSF48452">
    <property type="entry name" value="TPR-like"/>
    <property type="match status" value="4"/>
</dbReference>
<feature type="repeat" description="TPR" evidence="3">
    <location>
        <begin position="115"/>
        <end position="148"/>
    </location>
</feature>
<name>A0A2U3KVI2_9BACT</name>
<evidence type="ECO:0000313" key="5">
    <source>
        <dbReference type="EMBL" id="SPF43577.1"/>
    </source>
</evidence>
<sequence>MALFGFNKQKVLANAEKYVQQGKLPNAISEYEKILKNDAKDLTVTNTVGDLYSRIGEADKATECFKTVGDAYASQGFTVKAIAMYKKISKLKPSLESLLKLAELYTQQGLFNDARAQYLQVAEEFLKANELENAVRIFQKILEMDPENTTMRVRLAEVYVRLGKKAEAWQIFTAAAESMRSKGSLNGADEILQRMLALEPGNAYALLMQGKNQAESGDAAGAVATLLKVADIDSNPDGLRDLLKAYLQTGQLSEAGATANKLLTVHNDLTAISSFADALMQAGQYDTALQVYDEHAERLLAENSDKVLAHLHSIIGHVRDNPASLEKLLDLFNKAGETTHVSEVIELLAHASVQAGDLPRARDLYQKLAQVEPQNPLHMQNYQQVVSQLSGTSDVKLITPEEAVVLIDDIEATAPSVHQHYSDEVALAVRSALTDAELFISYNMPAKALGPLVTVLPMAPNDLRINQRLAALHTRAGRFADAGVCCRTLQNLYSEAGYPDEATRYGELAERYEERSSVPGTVVAHEEAHIYLDAPAPAPAAHAAEPEVATSESETVPDSEAEPEVEVVEETSEAEAEAAEEVTGEPAEETEFAVVEDSAAVPAEAAATESEIDLSAEWDDSVTVEAETPEAEVAEAEASAAEGDSTKTEETIEEIRFYLANGMPEQAMAALAKLQTLTGDQDLLAELRAEVEAAAQQPSEEVQVETEPVVEELTADDIPTIEVTPEEVPEVIEETAAAAEAEEVPVAEETAAVEPEPEPEREPEPVVSEPAHSPRVLTEFVSDLESSLGDKFLPGKVAKPAKKPVPPPPPAHAPAPAAHAAPVLGQFVADIEASLGEDFLKAAPAAKPQPSAPVVKVVPAAPVVTPATALKTGPAIAASAAASASAPAYVAPPVVVPASPSAPPAWHAPAAEAPAPHAPAAPAPHAPAAAAASPFGEEAGVDLAEMFGELKQDLEADVAAADEDPETHYNLGIAFREMGLLDEAIGELQKACQFFDRGHAFPQIMQTYTWLAQCFLDKGVPEAAVRWYEKALGVPTIDGETRVALNYELASAYETAGDKPAALKHFMDVYGTNIDYRDVAERIKALKS</sequence>
<dbReference type="Proteomes" id="UP000238701">
    <property type="component" value="Unassembled WGS sequence"/>
</dbReference>
<dbReference type="AlphaFoldDB" id="A0A2U3KVI2"/>
<feature type="compositionally biased region" description="Pro residues" evidence="4">
    <location>
        <begin position="916"/>
        <end position="925"/>
    </location>
</feature>
<dbReference type="Pfam" id="PF14559">
    <property type="entry name" value="TPR_19"/>
    <property type="match status" value="1"/>
</dbReference>
<keyword evidence="2 3" id="KW-0802">TPR repeat</keyword>
<evidence type="ECO:0000256" key="2">
    <source>
        <dbReference type="ARBA" id="ARBA00022803"/>
    </source>
</evidence>
<feature type="region of interest" description="Disordered" evidence="4">
    <location>
        <begin position="630"/>
        <end position="649"/>
    </location>
</feature>
<evidence type="ECO:0000256" key="3">
    <source>
        <dbReference type="PROSITE-ProRule" id="PRU00339"/>
    </source>
</evidence>
<dbReference type="PANTHER" id="PTHR45586">
    <property type="entry name" value="TPR REPEAT-CONTAINING PROTEIN PA4667"/>
    <property type="match status" value="1"/>
</dbReference>